<evidence type="ECO:0000256" key="1">
    <source>
        <dbReference type="SAM" id="MobiDB-lite"/>
    </source>
</evidence>
<comment type="caution">
    <text evidence="4">The sequence shown here is derived from an EMBL/GenBank/DDBJ whole genome shotgun (WGS) entry which is preliminary data.</text>
</comment>
<evidence type="ECO:0000256" key="2">
    <source>
        <dbReference type="SAM" id="SignalP"/>
    </source>
</evidence>
<feature type="region of interest" description="Disordered" evidence="1">
    <location>
        <begin position="322"/>
        <end position="341"/>
    </location>
</feature>
<gene>
    <name evidence="4" type="ORF">IV417_12220</name>
</gene>
<dbReference type="RefSeq" id="WP_327794370.1">
    <property type="nucleotide sequence ID" value="NZ_JADQAZ010000002.1"/>
</dbReference>
<sequence>MSRSPTALGITLALGAGFASPVMAQLAEQQARFEQLSALYADAGLLSPPELVECTLSGGAETYCISLTTGPAPANHSTGPYCPRSIDTEAENSGTWFLNDEVVAADGSFIERLAVIFQDDEWQMFDPETGKVILVEGELGCEVAGDPNSAEDYKNYCVECEVKYLSADTSETYVIPLIPVASEGEPAFIGPAPGVGLAFNGVKLDAPAPLELIEGNHTLGLMDGCVGHVNPYTGYHYHGLTGCEPHVHSAAEGHEPQVAVAMDGYDIYAALSAESTATLDACNGHDADGLGYHYHSDPAGTNQFIGCFTAQYGCALSDPDGQCDASATQGRGGPPPQGPRP</sequence>
<reference evidence="4 5" key="1">
    <citation type="journal article" date="2021" name="Arch. Microbiol.">
        <title>Harenicola maris gen. nov., sp. nov. isolated from the Sea of Japan shallow sediments.</title>
        <authorList>
            <person name="Romanenko L.A."/>
            <person name="Kurilenko V.V."/>
            <person name="Chernysheva N.Y."/>
            <person name="Tekutyeva L.A."/>
            <person name="Velansky P.V."/>
            <person name="Svetashev V.I."/>
            <person name="Isaeva M.P."/>
        </authorList>
    </citation>
    <scope>NUCLEOTIDE SEQUENCE [LARGE SCALE GENOMIC DNA]</scope>
    <source>
        <strain evidence="4 5">KMM 3653</strain>
    </source>
</reference>
<evidence type="ECO:0000313" key="5">
    <source>
        <dbReference type="Proteomes" id="UP001315686"/>
    </source>
</evidence>
<feature type="chain" id="PRO_5042830262" evidence="2">
    <location>
        <begin position="25"/>
        <end position="341"/>
    </location>
</feature>
<evidence type="ECO:0000313" key="4">
    <source>
        <dbReference type="EMBL" id="MBT0958155.1"/>
    </source>
</evidence>
<dbReference type="AlphaFoldDB" id="A0AAP2CQQ5"/>
<evidence type="ECO:0000259" key="3">
    <source>
        <dbReference type="Pfam" id="PF14240"/>
    </source>
</evidence>
<proteinExistence type="predicted"/>
<feature type="signal peptide" evidence="2">
    <location>
        <begin position="1"/>
        <end position="24"/>
    </location>
</feature>
<protein>
    <submittedName>
        <fullName evidence="4">YHYH protein</fullName>
    </submittedName>
</protein>
<feature type="domain" description="YHYH" evidence="3">
    <location>
        <begin position="173"/>
        <end position="274"/>
    </location>
</feature>
<dbReference type="Pfam" id="PF14240">
    <property type="entry name" value="YHYH"/>
    <property type="match status" value="1"/>
</dbReference>
<organism evidence="4 5">
    <name type="scientific">Harenicola maris</name>
    <dbReference type="NCBI Taxonomy" id="2841044"/>
    <lineage>
        <taxon>Bacteria</taxon>
        <taxon>Pseudomonadati</taxon>
        <taxon>Pseudomonadota</taxon>
        <taxon>Alphaproteobacteria</taxon>
        <taxon>Rhodobacterales</taxon>
        <taxon>Paracoccaceae</taxon>
        <taxon>Harenicola</taxon>
    </lineage>
</organism>
<keyword evidence="2" id="KW-0732">Signal</keyword>
<dbReference type="InterPro" id="IPR025924">
    <property type="entry name" value="YHYH_dom"/>
</dbReference>
<keyword evidence="5" id="KW-1185">Reference proteome</keyword>
<accession>A0AAP2CQQ5</accession>
<name>A0AAP2CQQ5_9RHOB</name>
<dbReference type="EMBL" id="JADQAZ010000002">
    <property type="protein sequence ID" value="MBT0958155.1"/>
    <property type="molecule type" value="Genomic_DNA"/>
</dbReference>
<dbReference type="Proteomes" id="UP001315686">
    <property type="component" value="Unassembled WGS sequence"/>
</dbReference>